<evidence type="ECO:0000259" key="6">
    <source>
        <dbReference type="PROSITE" id="PS50109"/>
    </source>
</evidence>
<dbReference type="SUPFAM" id="SSF47384">
    <property type="entry name" value="Homodimeric domain of signal transducing histidine kinase"/>
    <property type="match status" value="1"/>
</dbReference>
<dbReference type="CDD" id="cd00082">
    <property type="entry name" value="HisKA"/>
    <property type="match status" value="1"/>
</dbReference>
<comment type="catalytic activity">
    <reaction evidence="1">
        <text>ATP + protein L-histidine = ADP + protein N-phospho-L-histidine.</text>
        <dbReference type="EC" id="2.7.13.3"/>
    </reaction>
</comment>
<evidence type="ECO:0000259" key="7">
    <source>
        <dbReference type="PROSITE" id="PS50110"/>
    </source>
</evidence>
<reference evidence="8" key="2">
    <citation type="submission" date="2020-09" db="EMBL/GenBank/DDBJ databases">
        <authorList>
            <person name="Sun Q."/>
            <person name="Kim S."/>
        </authorList>
    </citation>
    <scope>NUCLEOTIDE SEQUENCE</scope>
    <source>
        <strain evidence="8">KCTC 42650</strain>
    </source>
</reference>
<keyword evidence="9" id="KW-1185">Reference proteome</keyword>
<sequence length="662" mass="71310">MRLLCLTFAAILVAGGVFVLCVGWLAGYEPVVRIRDLYPAMVPETALTLVLGGIGLALIWSPNARKSSRTVGLLMIVVTASGVFAPSSTDRFGHDDGMSLATAICGILAAISLIVWDTQRVSMWRSARIAAETLGLIVVMVSLIGYVMSAQALFDNPVFTKMAITTTAGFLMLFTGLLVSDTSFGWVQVLLAREPGSALLRRILPFVVLVPVILCAISVHTVAMNDDAVLRLSLLTFFVIVSVVMCAIFFTHHTNLSERRALNARAILLDSERARQAAELALSRSQKVEALGKLVGGVAHDFNNSLTVILGNLELISADDDRAARAAYVQEAINASNQAAHLTRQLLAYGRKSRLEALPNNIDDMAGATLGMFRRICPANIALHTDLNAPKAIVLLDGANFQQALLNILINARDAMPGGGDIYLSTRTNYLAAPSLDGYDEEHNLTSGNYVKLAVRDTGTGMDARTLARAEEPFFTTKPVGEGSGLGLSAVSGFCRQSGGGLKIESEYGVGTTVTMAFPQSSDMSDFAERKAPDASGEVTAARILVVDDEPSVTRVMARQLQLDGHVVRVAQSADQALTILEVEPLPELIITDLMMPGHIQGYRLAEIIHQKYPNTRVLLMSGYESERNRTEFARTQPIAFLQKPIDRATLRVAVAKALSGR</sequence>
<dbReference type="PROSITE" id="PS50110">
    <property type="entry name" value="RESPONSE_REGULATORY"/>
    <property type="match status" value="1"/>
</dbReference>
<dbReference type="SMART" id="SM00388">
    <property type="entry name" value="HisKA"/>
    <property type="match status" value="1"/>
</dbReference>
<evidence type="ECO:0000256" key="4">
    <source>
        <dbReference type="PROSITE-ProRule" id="PRU00169"/>
    </source>
</evidence>
<reference evidence="8" key="1">
    <citation type="journal article" date="2014" name="Int. J. Syst. Evol. Microbiol.">
        <title>Complete genome sequence of Corynebacterium casei LMG S-19264T (=DSM 44701T), isolated from a smear-ripened cheese.</title>
        <authorList>
            <consortium name="US DOE Joint Genome Institute (JGI-PGF)"/>
            <person name="Walter F."/>
            <person name="Albersmeier A."/>
            <person name="Kalinowski J."/>
            <person name="Ruckert C."/>
        </authorList>
    </citation>
    <scope>NUCLEOTIDE SEQUENCE</scope>
    <source>
        <strain evidence="8">KCTC 42650</strain>
    </source>
</reference>
<dbReference type="SUPFAM" id="SSF55874">
    <property type="entry name" value="ATPase domain of HSP90 chaperone/DNA topoisomerase II/histidine kinase"/>
    <property type="match status" value="1"/>
</dbReference>
<dbReference type="AlphaFoldDB" id="A0A8J3H0A6"/>
<dbReference type="Pfam" id="PF00512">
    <property type="entry name" value="HisKA"/>
    <property type="match status" value="1"/>
</dbReference>
<feature type="transmembrane region" description="Helical" evidence="5">
    <location>
        <begin position="37"/>
        <end position="59"/>
    </location>
</feature>
<dbReference type="Pfam" id="PF02518">
    <property type="entry name" value="HATPase_c"/>
    <property type="match status" value="1"/>
</dbReference>
<keyword evidence="5" id="KW-1133">Transmembrane helix</keyword>
<feature type="domain" description="Response regulatory" evidence="7">
    <location>
        <begin position="543"/>
        <end position="659"/>
    </location>
</feature>
<dbReference type="PRINTS" id="PR00344">
    <property type="entry name" value="BCTRLSENSOR"/>
</dbReference>
<dbReference type="InterPro" id="IPR036097">
    <property type="entry name" value="HisK_dim/P_sf"/>
</dbReference>
<dbReference type="SMART" id="SM00387">
    <property type="entry name" value="HATPase_c"/>
    <property type="match status" value="1"/>
</dbReference>
<feature type="transmembrane region" description="Helical" evidence="5">
    <location>
        <begin position="100"/>
        <end position="117"/>
    </location>
</feature>
<dbReference type="SUPFAM" id="SSF52172">
    <property type="entry name" value="CheY-like"/>
    <property type="match status" value="1"/>
</dbReference>
<feature type="domain" description="Histidine kinase" evidence="6">
    <location>
        <begin position="297"/>
        <end position="522"/>
    </location>
</feature>
<keyword evidence="5" id="KW-0812">Transmembrane</keyword>
<dbReference type="SMART" id="SM00448">
    <property type="entry name" value="REC"/>
    <property type="match status" value="1"/>
</dbReference>
<feature type="transmembrane region" description="Helical" evidence="5">
    <location>
        <begin position="203"/>
        <end position="223"/>
    </location>
</feature>
<dbReference type="InterPro" id="IPR003594">
    <property type="entry name" value="HATPase_dom"/>
</dbReference>
<dbReference type="PANTHER" id="PTHR43065">
    <property type="entry name" value="SENSOR HISTIDINE KINASE"/>
    <property type="match status" value="1"/>
</dbReference>
<dbReference type="InterPro" id="IPR036890">
    <property type="entry name" value="HATPase_C_sf"/>
</dbReference>
<gene>
    <name evidence="8" type="ORF">GCM10017056_34520</name>
</gene>
<feature type="transmembrane region" description="Helical" evidence="5">
    <location>
        <begin position="229"/>
        <end position="250"/>
    </location>
</feature>
<dbReference type="Pfam" id="PF00072">
    <property type="entry name" value="Response_reg"/>
    <property type="match status" value="1"/>
</dbReference>
<protein>
    <recommendedName>
        <fullName evidence="2">histidine kinase</fullName>
        <ecNumber evidence="2">2.7.13.3</ecNumber>
    </recommendedName>
</protein>
<dbReference type="Gene3D" id="1.10.287.130">
    <property type="match status" value="1"/>
</dbReference>
<dbReference type="InterPro" id="IPR003661">
    <property type="entry name" value="HisK_dim/P_dom"/>
</dbReference>
<evidence type="ECO:0000313" key="8">
    <source>
        <dbReference type="EMBL" id="GHF60161.1"/>
    </source>
</evidence>
<dbReference type="Proteomes" id="UP000626220">
    <property type="component" value="Unassembled WGS sequence"/>
</dbReference>
<feature type="transmembrane region" description="Helical" evidence="5">
    <location>
        <begin position="168"/>
        <end position="191"/>
    </location>
</feature>
<accession>A0A8J3H0A6</accession>
<comment type="caution">
    <text evidence="8">The sequence shown here is derived from an EMBL/GenBank/DDBJ whole genome shotgun (WGS) entry which is preliminary data.</text>
</comment>
<dbReference type="PROSITE" id="PS50109">
    <property type="entry name" value="HIS_KIN"/>
    <property type="match status" value="1"/>
</dbReference>
<dbReference type="GO" id="GO:0000155">
    <property type="term" value="F:phosphorelay sensor kinase activity"/>
    <property type="evidence" value="ECO:0007669"/>
    <property type="project" value="InterPro"/>
</dbReference>
<keyword evidence="5" id="KW-0472">Membrane</keyword>
<dbReference type="Gene3D" id="3.30.565.10">
    <property type="entry name" value="Histidine kinase-like ATPase, C-terminal domain"/>
    <property type="match status" value="1"/>
</dbReference>
<dbReference type="InterPro" id="IPR001789">
    <property type="entry name" value="Sig_transdc_resp-reg_receiver"/>
</dbReference>
<dbReference type="EC" id="2.7.13.3" evidence="2"/>
<keyword evidence="3 4" id="KW-0597">Phosphoprotein</keyword>
<dbReference type="EMBL" id="BNCJ01000011">
    <property type="protein sequence ID" value="GHF60161.1"/>
    <property type="molecule type" value="Genomic_DNA"/>
</dbReference>
<organism evidence="8 9">
    <name type="scientific">Seohaeicola zhoushanensis</name>
    <dbReference type="NCBI Taxonomy" id="1569283"/>
    <lineage>
        <taxon>Bacteria</taxon>
        <taxon>Pseudomonadati</taxon>
        <taxon>Pseudomonadota</taxon>
        <taxon>Alphaproteobacteria</taxon>
        <taxon>Rhodobacterales</taxon>
        <taxon>Roseobacteraceae</taxon>
        <taxon>Seohaeicola</taxon>
    </lineage>
</organism>
<feature type="transmembrane region" description="Helical" evidence="5">
    <location>
        <begin position="129"/>
        <end position="148"/>
    </location>
</feature>
<evidence type="ECO:0000256" key="1">
    <source>
        <dbReference type="ARBA" id="ARBA00000085"/>
    </source>
</evidence>
<feature type="transmembrane region" description="Helical" evidence="5">
    <location>
        <begin position="71"/>
        <end position="88"/>
    </location>
</feature>
<dbReference type="Gene3D" id="3.40.50.2300">
    <property type="match status" value="1"/>
</dbReference>
<dbReference type="PANTHER" id="PTHR43065:SF49">
    <property type="entry name" value="HISTIDINE KINASE"/>
    <property type="match status" value="1"/>
</dbReference>
<evidence type="ECO:0000256" key="3">
    <source>
        <dbReference type="ARBA" id="ARBA00022553"/>
    </source>
</evidence>
<proteinExistence type="predicted"/>
<evidence type="ECO:0000256" key="2">
    <source>
        <dbReference type="ARBA" id="ARBA00012438"/>
    </source>
</evidence>
<evidence type="ECO:0000256" key="5">
    <source>
        <dbReference type="SAM" id="Phobius"/>
    </source>
</evidence>
<evidence type="ECO:0000313" key="9">
    <source>
        <dbReference type="Proteomes" id="UP000626220"/>
    </source>
</evidence>
<dbReference type="InterPro" id="IPR005467">
    <property type="entry name" value="His_kinase_dom"/>
</dbReference>
<dbReference type="InterPro" id="IPR004358">
    <property type="entry name" value="Sig_transdc_His_kin-like_C"/>
</dbReference>
<dbReference type="InterPro" id="IPR011006">
    <property type="entry name" value="CheY-like_superfamily"/>
</dbReference>
<name>A0A8J3H0A6_9RHOB</name>
<feature type="modified residue" description="4-aspartylphosphate" evidence="4">
    <location>
        <position position="593"/>
    </location>
</feature>